<feature type="compositionally biased region" description="Pro residues" evidence="1">
    <location>
        <begin position="132"/>
        <end position="148"/>
    </location>
</feature>
<accession>A0A285S808</accession>
<sequence length="736" mass="81007">MFCTKCGFELSATAKFCPKCGTPAKQPVAPAPQEAPVEEPVVEATPEVEETPVEEPVVQEAAVEEPQVEEVQAEEPVEEVVEETVEEVAETEEAPVVEETPVEENTEEVLTVDEVLSAQAEEQPTAEAPVEQPTPAPAPQWSPIPPAEEAPAPKKGKKGIIIAIVVVVVIALLAVGGFFAYKFINNPAKMLAKAIDNQSGSLVEEYEVSYNSIQESYADLNGDMTLSVDFTLGDKIKNLLAKEMGMTATDISWFNSAGATIAMDVQDKSLGLDVDASINGTHITTFQALVDANAGEAYISAPEVVSDASFLVGSDIDKQEIVKAIADYTTQLSTYAETYPTPAQMSTTADNYASIIKKDLAGADITKGKKEIKASGVKATYTELAITIDAQTDAQLTYDLAEAFEEDDDLKEMLMPFLEAEIQSDEYSEYADAEEYWDDITSEISDAKKDAKKTLEKIEKNPKKNKDVGVLYVYIDSSFNFKGISYDDDADGEVFTLYMPEDGADSGLKLKIVDSEGETLTIDGKGTSQDEFLNGTYTVALDDEEYFTVDVKNFDQKTYRKTRGVNAEFLVTLGEGMTESIYEDDMQFLALAQYDFVVQTEGTTGKIDMNVMADNDSLLQVNLSYSMEDVPDMAKAGTVYDLEDMDGEELIDLLKIVDLSSTVSNLEAAKVPSEYVDVLKTISETLKSGDDEAIYMMVLGLYGYGSYYDDDYYYDDYYDYDDYYYEDESYDSYGWY</sequence>
<feature type="region of interest" description="Disordered" evidence="1">
    <location>
        <begin position="24"/>
        <end position="107"/>
    </location>
</feature>
<evidence type="ECO:0000313" key="4">
    <source>
        <dbReference type="EMBL" id="SOC03721.1"/>
    </source>
</evidence>
<keyword evidence="2" id="KW-0812">Transmembrane</keyword>
<dbReference type="Proteomes" id="UP000219563">
    <property type="component" value="Unassembled WGS sequence"/>
</dbReference>
<dbReference type="AlphaFoldDB" id="A0A285S808"/>
<dbReference type="InterPro" id="IPR026870">
    <property type="entry name" value="Zinc_ribbon_dom"/>
</dbReference>
<dbReference type="RefSeq" id="WP_097076288.1">
    <property type="nucleotide sequence ID" value="NZ_OBMR01000006.1"/>
</dbReference>
<feature type="compositionally biased region" description="Low complexity" evidence="1">
    <location>
        <begin position="120"/>
        <end position="131"/>
    </location>
</feature>
<keyword evidence="2" id="KW-1133">Transmembrane helix</keyword>
<gene>
    <name evidence="4" type="ORF">SAMN02910411_1922</name>
</gene>
<feature type="compositionally biased region" description="Acidic residues" evidence="1">
    <location>
        <begin position="62"/>
        <end position="107"/>
    </location>
</feature>
<organism evidence="4 5">
    <name type="scientific">Pseudobutyrivibrio ruminis DSM 9787</name>
    <dbReference type="NCBI Taxonomy" id="1123011"/>
    <lineage>
        <taxon>Bacteria</taxon>
        <taxon>Bacillati</taxon>
        <taxon>Bacillota</taxon>
        <taxon>Clostridia</taxon>
        <taxon>Lachnospirales</taxon>
        <taxon>Lachnospiraceae</taxon>
        <taxon>Pseudobutyrivibrio</taxon>
    </lineage>
</organism>
<reference evidence="4 5" key="1">
    <citation type="submission" date="2017-08" db="EMBL/GenBank/DDBJ databases">
        <authorList>
            <person name="de Groot N.N."/>
        </authorList>
    </citation>
    <scope>NUCLEOTIDE SEQUENCE [LARGE SCALE GENOMIC DNA]</scope>
    <source>
        <strain evidence="4 5">DSM 9787</strain>
    </source>
</reference>
<feature type="region of interest" description="Disordered" evidence="1">
    <location>
        <begin position="120"/>
        <end position="153"/>
    </location>
</feature>
<feature type="compositionally biased region" description="Low complexity" evidence="1">
    <location>
        <begin position="26"/>
        <end position="35"/>
    </location>
</feature>
<proteinExistence type="predicted"/>
<keyword evidence="2" id="KW-0472">Membrane</keyword>
<protein>
    <submittedName>
        <fullName evidence="4">Zinc-ribbon domain-containing protein</fullName>
    </submittedName>
</protein>
<feature type="transmembrane region" description="Helical" evidence="2">
    <location>
        <begin position="160"/>
        <end position="181"/>
    </location>
</feature>
<feature type="compositionally biased region" description="Acidic residues" evidence="1">
    <location>
        <begin position="36"/>
        <end position="53"/>
    </location>
</feature>
<feature type="domain" description="Zinc-ribbon" evidence="3">
    <location>
        <begin position="2"/>
        <end position="23"/>
    </location>
</feature>
<evidence type="ECO:0000259" key="3">
    <source>
        <dbReference type="Pfam" id="PF13240"/>
    </source>
</evidence>
<dbReference type="EMBL" id="OBMR01000006">
    <property type="protein sequence ID" value="SOC03721.1"/>
    <property type="molecule type" value="Genomic_DNA"/>
</dbReference>
<evidence type="ECO:0000256" key="2">
    <source>
        <dbReference type="SAM" id="Phobius"/>
    </source>
</evidence>
<dbReference type="Pfam" id="PF13240">
    <property type="entry name" value="Zn_Ribbon_1"/>
    <property type="match status" value="1"/>
</dbReference>
<evidence type="ECO:0000313" key="5">
    <source>
        <dbReference type="Proteomes" id="UP000219563"/>
    </source>
</evidence>
<name>A0A285S808_9FIRM</name>
<evidence type="ECO:0000256" key="1">
    <source>
        <dbReference type="SAM" id="MobiDB-lite"/>
    </source>
</evidence>